<dbReference type="AlphaFoldDB" id="A0A429YB01"/>
<evidence type="ECO:0000313" key="1">
    <source>
        <dbReference type="EMBL" id="RST78605.1"/>
    </source>
</evidence>
<proteinExistence type="predicted"/>
<feature type="non-terminal residue" evidence="1">
    <location>
        <position position="64"/>
    </location>
</feature>
<evidence type="ECO:0000313" key="2">
    <source>
        <dbReference type="Proteomes" id="UP000278398"/>
    </source>
</evidence>
<dbReference type="EMBL" id="RWKW01000177">
    <property type="protein sequence ID" value="RST78605.1"/>
    <property type="molecule type" value="Genomic_DNA"/>
</dbReference>
<evidence type="ECO:0008006" key="3">
    <source>
        <dbReference type="Google" id="ProtNLM"/>
    </source>
</evidence>
<dbReference type="Gene3D" id="3.40.50.720">
    <property type="entry name" value="NAD(P)-binding Rossmann-like Domain"/>
    <property type="match status" value="1"/>
</dbReference>
<dbReference type="SUPFAM" id="SSF51735">
    <property type="entry name" value="NAD(P)-binding Rossmann-fold domains"/>
    <property type="match status" value="1"/>
</dbReference>
<dbReference type="Proteomes" id="UP000278398">
    <property type="component" value="Unassembled WGS sequence"/>
</dbReference>
<comment type="caution">
    <text evidence="1">The sequence shown here is derived from an EMBL/GenBank/DDBJ whole genome shotgun (WGS) entry which is preliminary data.</text>
</comment>
<dbReference type="InterPro" id="IPR036291">
    <property type="entry name" value="NAD(P)-bd_dom_sf"/>
</dbReference>
<reference evidence="1 2" key="1">
    <citation type="submission" date="2018-12" db="EMBL/GenBank/DDBJ databases">
        <title>Mesorhizobium carbonis sp. nov., isolated from coal mine water.</title>
        <authorList>
            <person name="Xin W."/>
            <person name="Xu Z."/>
            <person name="Xiang F."/>
            <person name="Zhang J."/>
            <person name="Xi L."/>
            <person name="Liu J."/>
        </authorList>
    </citation>
    <scope>NUCLEOTIDE SEQUENCE [LARGE SCALE GENOMIC DNA]</scope>
    <source>
        <strain evidence="1 2">B2.3</strain>
    </source>
</reference>
<sequence length="64" mass="6724">MTRPILMTGASGFIGRWIAAGLVGRGDLVVSFGRRAPDLPGVAHVAGDLGRVEEARAVVERLQP</sequence>
<organism evidence="1 2">
    <name type="scientific">Aquibium carbonis</name>
    <dbReference type="NCBI Taxonomy" id="2495581"/>
    <lineage>
        <taxon>Bacteria</taxon>
        <taxon>Pseudomonadati</taxon>
        <taxon>Pseudomonadota</taxon>
        <taxon>Alphaproteobacteria</taxon>
        <taxon>Hyphomicrobiales</taxon>
        <taxon>Phyllobacteriaceae</taxon>
        <taxon>Aquibium</taxon>
    </lineage>
</organism>
<protein>
    <recommendedName>
        <fullName evidence="3">NAD-dependent epimerase/dehydratase family protein</fullName>
    </recommendedName>
</protein>
<accession>A0A429YB01</accession>
<gene>
    <name evidence="1" type="ORF">EJC49_25435</name>
</gene>
<keyword evidence="2" id="KW-1185">Reference proteome</keyword>
<name>A0A429YB01_9HYPH</name>